<dbReference type="Pfam" id="PF00535">
    <property type="entry name" value="Glycos_transf_2"/>
    <property type="match status" value="1"/>
</dbReference>
<dbReference type="EMBL" id="JAHVHU010000002">
    <property type="protein sequence ID" value="MBY5956613.1"/>
    <property type="molecule type" value="Genomic_DNA"/>
</dbReference>
<proteinExistence type="predicted"/>
<dbReference type="Gene3D" id="3.90.550.10">
    <property type="entry name" value="Spore Coat Polysaccharide Biosynthesis Protein SpsA, Chain A"/>
    <property type="match status" value="1"/>
</dbReference>
<dbReference type="SUPFAM" id="SSF53448">
    <property type="entry name" value="Nucleotide-diphospho-sugar transferases"/>
    <property type="match status" value="1"/>
</dbReference>
<sequence length="337" mass="39427">MQQDLKNRSTVNQDVLIIIVTYNGEAWIQNCIQSLIEDPDSDIIIIDCNSTDNSKSIVKSFGDRIITFFSEVNLGFGKANNIGLRYAIENNYNFVFLVNQDTVCEPGIIRRMKMVSKSNADYGILSPMHYFNSNTLDRNFENYLKRSKTRTITHLLNQQEVIPVDFINAAFWFIPIDVIHQIGGFDPIFDHYGEDNDLINRLVYINKKIGVIPDCKAYHLRNQNSDNKTPSIQSVKNRYHRHFLLLLKNPVNKYKTQIIKMHQRLIRYVISSGMRFDWKKLMGLSMAYFTILGKLSKISKHRKYYTVNDTNLKNIKFQNNLFINENSKFDNINHNYK</sequence>
<protein>
    <submittedName>
        <fullName evidence="2">Glycosyltransferase family 2 protein</fullName>
    </submittedName>
</protein>
<keyword evidence="3" id="KW-1185">Reference proteome</keyword>
<dbReference type="InterPro" id="IPR029044">
    <property type="entry name" value="Nucleotide-diphossugar_trans"/>
</dbReference>
<gene>
    <name evidence="2" type="ORF">KUV50_00605</name>
</gene>
<organism evidence="2 3">
    <name type="scientific">Membranihabitans marinus</name>
    <dbReference type="NCBI Taxonomy" id="1227546"/>
    <lineage>
        <taxon>Bacteria</taxon>
        <taxon>Pseudomonadati</taxon>
        <taxon>Bacteroidota</taxon>
        <taxon>Saprospiria</taxon>
        <taxon>Saprospirales</taxon>
        <taxon>Saprospiraceae</taxon>
        <taxon>Membranihabitans</taxon>
    </lineage>
</organism>
<dbReference type="InterPro" id="IPR001173">
    <property type="entry name" value="Glyco_trans_2-like"/>
</dbReference>
<dbReference type="Proteomes" id="UP000753961">
    <property type="component" value="Unassembled WGS sequence"/>
</dbReference>
<feature type="domain" description="Glycosyltransferase 2-like" evidence="1">
    <location>
        <begin position="17"/>
        <end position="160"/>
    </location>
</feature>
<evidence type="ECO:0000313" key="3">
    <source>
        <dbReference type="Proteomes" id="UP000753961"/>
    </source>
</evidence>
<evidence type="ECO:0000313" key="2">
    <source>
        <dbReference type="EMBL" id="MBY5956613.1"/>
    </source>
</evidence>
<dbReference type="AlphaFoldDB" id="A0A953HRK8"/>
<accession>A0A953HRK8</accession>
<evidence type="ECO:0000259" key="1">
    <source>
        <dbReference type="Pfam" id="PF00535"/>
    </source>
</evidence>
<name>A0A953HRK8_9BACT</name>
<dbReference type="PANTHER" id="PTHR43179:SF7">
    <property type="entry name" value="RHAMNOSYLTRANSFERASE WBBL"/>
    <property type="match status" value="1"/>
</dbReference>
<dbReference type="PANTHER" id="PTHR43179">
    <property type="entry name" value="RHAMNOSYLTRANSFERASE WBBL"/>
    <property type="match status" value="1"/>
</dbReference>
<reference evidence="2" key="1">
    <citation type="submission" date="2021-06" db="EMBL/GenBank/DDBJ databases">
        <title>44 bacteria genomes isolated from Dapeng, Shenzhen.</title>
        <authorList>
            <person name="Zheng W."/>
            <person name="Yu S."/>
            <person name="Huang Y."/>
        </authorList>
    </citation>
    <scope>NUCLEOTIDE SEQUENCE</scope>
    <source>
        <strain evidence="2">DP5N28-2</strain>
    </source>
</reference>
<comment type="caution">
    <text evidence="2">The sequence shown here is derived from an EMBL/GenBank/DDBJ whole genome shotgun (WGS) entry which is preliminary data.</text>
</comment>
<dbReference type="RefSeq" id="WP_222578138.1">
    <property type="nucleotide sequence ID" value="NZ_JAHVHU010000002.1"/>
</dbReference>